<keyword evidence="5 6" id="KW-0687">Ribonucleoprotein</keyword>
<dbReference type="GO" id="GO:0005737">
    <property type="term" value="C:cytoplasm"/>
    <property type="evidence" value="ECO:0007669"/>
    <property type="project" value="UniProtKB-ARBA"/>
</dbReference>
<keyword evidence="9" id="KW-1185">Reference proteome</keyword>
<dbReference type="InterPro" id="IPR018258">
    <property type="entry name" value="Ribosomal_bL21_CS"/>
</dbReference>
<gene>
    <name evidence="6 8" type="primary">rplU</name>
    <name evidence="8" type="ORF">D2962_10405</name>
</gene>
<dbReference type="NCBIfam" id="TIGR00061">
    <property type="entry name" value="L21"/>
    <property type="match status" value="1"/>
</dbReference>
<dbReference type="AlphaFoldDB" id="A0A3G2R9V8"/>
<dbReference type="PROSITE" id="PS01169">
    <property type="entry name" value="RIBOSOMAL_L21"/>
    <property type="match status" value="1"/>
</dbReference>
<dbReference type="RefSeq" id="WP_120768999.1">
    <property type="nucleotide sequence ID" value="NZ_CP033169.1"/>
</dbReference>
<dbReference type="GO" id="GO:0005840">
    <property type="term" value="C:ribosome"/>
    <property type="evidence" value="ECO:0007669"/>
    <property type="project" value="UniProtKB-KW"/>
</dbReference>
<dbReference type="GO" id="GO:0003735">
    <property type="term" value="F:structural constituent of ribosome"/>
    <property type="evidence" value="ECO:0007669"/>
    <property type="project" value="InterPro"/>
</dbReference>
<dbReference type="GO" id="GO:1990904">
    <property type="term" value="C:ribonucleoprotein complex"/>
    <property type="evidence" value="ECO:0007669"/>
    <property type="project" value="UniProtKB-KW"/>
</dbReference>
<evidence type="ECO:0000313" key="9">
    <source>
        <dbReference type="Proteomes" id="UP000280960"/>
    </source>
</evidence>
<dbReference type="PANTHER" id="PTHR21349">
    <property type="entry name" value="50S RIBOSOMAL PROTEIN L21"/>
    <property type="match status" value="1"/>
</dbReference>
<comment type="function">
    <text evidence="6 7">This protein binds to 23S rRNA in the presence of protein L20.</text>
</comment>
<evidence type="ECO:0000256" key="6">
    <source>
        <dbReference type="HAMAP-Rule" id="MF_01363"/>
    </source>
</evidence>
<evidence type="ECO:0000256" key="3">
    <source>
        <dbReference type="ARBA" id="ARBA00022884"/>
    </source>
</evidence>
<dbReference type="PANTHER" id="PTHR21349:SF0">
    <property type="entry name" value="LARGE RIBOSOMAL SUBUNIT PROTEIN BL21M"/>
    <property type="match status" value="1"/>
</dbReference>
<keyword evidence="2 6" id="KW-0699">rRNA-binding</keyword>
<dbReference type="KEGG" id="bacg:D2962_10405"/>
<evidence type="ECO:0000256" key="7">
    <source>
        <dbReference type="RuleBase" id="RU000562"/>
    </source>
</evidence>
<comment type="subunit">
    <text evidence="6">Part of the 50S ribosomal subunit. Contacts protein L20.</text>
</comment>
<dbReference type="GO" id="GO:0019843">
    <property type="term" value="F:rRNA binding"/>
    <property type="evidence" value="ECO:0007669"/>
    <property type="project" value="UniProtKB-UniRule"/>
</dbReference>
<proteinExistence type="inferred from homology"/>
<dbReference type="Pfam" id="PF00829">
    <property type="entry name" value="Ribosomal_L21p"/>
    <property type="match status" value="1"/>
</dbReference>
<organism evidence="8 9">
    <name type="scientific">Biomaibacter acetigenes</name>
    <dbReference type="NCBI Taxonomy" id="2316383"/>
    <lineage>
        <taxon>Bacteria</taxon>
        <taxon>Bacillati</taxon>
        <taxon>Bacillota</taxon>
        <taxon>Clostridia</taxon>
        <taxon>Thermosediminibacterales</taxon>
        <taxon>Tepidanaerobacteraceae</taxon>
        <taxon>Biomaibacter</taxon>
    </lineage>
</organism>
<dbReference type="InterPro" id="IPR001787">
    <property type="entry name" value="Ribosomal_bL21"/>
</dbReference>
<dbReference type="InterPro" id="IPR028909">
    <property type="entry name" value="bL21-like"/>
</dbReference>
<protein>
    <recommendedName>
        <fullName evidence="6">Large ribosomal subunit protein bL21</fullName>
    </recommendedName>
</protein>
<dbReference type="EMBL" id="CP033169">
    <property type="protein sequence ID" value="AYO32261.1"/>
    <property type="molecule type" value="Genomic_DNA"/>
</dbReference>
<reference evidence="8 9" key="1">
    <citation type="submission" date="2018-10" db="EMBL/GenBank/DDBJ databases">
        <authorList>
            <person name="Zhang X."/>
        </authorList>
    </citation>
    <scope>NUCLEOTIDE SEQUENCE [LARGE SCALE GENOMIC DNA]</scope>
    <source>
        <strain evidence="8 9">SK-G1</strain>
    </source>
</reference>
<evidence type="ECO:0000256" key="1">
    <source>
        <dbReference type="ARBA" id="ARBA00008563"/>
    </source>
</evidence>
<evidence type="ECO:0000313" key="8">
    <source>
        <dbReference type="EMBL" id="AYO32261.1"/>
    </source>
</evidence>
<keyword evidence="4 6" id="KW-0689">Ribosomal protein</keyword>
<dbReference type="InterPro" id="IPR036164">
    <property type="entry name" value="bL21-like_sf"/>
</dbReference>
<evidence type="ECO:0000256" key="4">
    <source>
        <dbReference type="ARBA" id="ARBA00022980"/>
    </source>
</evidence>
<comment type="similarity">
    <text evidence="1 6 7">Belongs to the bacterial ribosomal protein bL21 family.</text>
</comment>
<accession>A0A3G2R9V8</accession>
<keyword evidence="3 6" id="KW-0694">RNA-binding</keyword>
<dbReference type="HAMAP" id="MF_01363">
    <property type="entry name" value="Ribosomal_bL21"/>
    <property type="match status" value="1"/>
</dbReference>
<evidence type="ECO:0000256" key="5">
    <source>
        <dbReference type="ARBA" id="ARBA00023274"/>
    </source>
</evidence>
<dbReference type="Proteomes" id="UP000280960">
    <property type="component" value="Chromosome"/>
</dbReference>
<dbReference type="SUPFAM" id="SSF141091">
    <property type="entry name" value="L21p-like"/>
    <property type="match status" value="1"/>
</dbReference>
<sequence length="103" mass="11891">MYAIIETGGKQYRVSEGDVLRVEKLAVGEDETVEFDKVLVLSKDDQLSVGKPYLENVRVKATVLRHGKGEKIIVFKYKPKKNYRRKQGHRQPFTEVKIEKIEA</sequence>
<name>A0A3G2R9V8_9FIRM</name>
<evidence type="ECO:0000256" key="2">
    <source>
        <dbReference type="ARBA" id="ARBA00022730"/>
    </source>
</evidence>
<dbReference type="GO" id="GO:0006412">
    <property type="term" value="P:translation"/>
    <property type="evidence" value="ECO:0007669"/>
    <property type="project" value="UniProtKB-UniRule"/>
</dbReference>